<feature type="transmembrane region" description="Helical" evidence="1">
    <location>
        <begin position="95"/>
        <end position="119"/>
    </location>
</feature>
<dbReference type="Proteomes" id="UP001218218">
    <property type="component" value="Unassembled WGS sequence"/>
</dbReference>
<feature type="transmembrane region" description="Helical" evidence="1">
    <location>
        <begin position="193"/>
        <end position="214"/>
    </location>
</feature>
<accession>A0AAD7F4G1</accession>
<keyword evidence="1" id="KW-0472">Membrane</keyword>
<feature type="transmembrane region" description="Helical" evidence="1">
    <location>
        <begin position="226"/>
        <end position="244"/>
    </location>
</feature>
<evidence type="ECO:0000313" key="2">
    <source>
        <dbReference type="EMBL" id="KAJ7368512.1"/>
    </source>
</evidence>
<keyword evidence="1" id="KW-1133">Transmembrane helix</keyword>
<reference evidence="2" key="1">
    <citation type="submission" date="2023-03" db="EMBL/GenBank/DDBJ databases">
        <title>Massive genome expansion in bonnet fungi (Mycena s.s.) driven by repeated elements and novel gene families across ecological guilds.</title>
        <authorList>
            <consortium name="Lawrence Berkeley National Laboratory"/>
            <person name="Harder C.B."/>
            <person name="Miyauchi S."/>
            <person name="Viragh M."/>
            <person name="Kuo A."/>
            <person name="Thoen E."/>
            <person name="Andreopoulos B."/>
            <person name="Lu D."/>
            <person name="Skrede I."/>
            <person name="Drula E."/>
            <person name="Henrissat B."/>
            <person name="Morin E."/>
            <person name="Kohler A."/>
            <person name="Barry K."/>
            <person name="LaButti K."/>
            <person name="Morin E."/>
            <person name="Salamov A."/>
            <person name="Lipzen A."/>
            <person name="Mereny Z."/>
            <person name="Hegedus B."/>
            <person name="Baldrian P."/>
            <person name="Stursova M."/>
            <person name="Weitz H."/>
            <person name="Taylor A."/>
            <person name="Grigoriev I.V."/>
            <person name="Nagy L.G."/>
            <person name="Martin F."/>
            <person name="Kauserud H."/>
        </authorList>
    </citation>
    <scope>NUCLEOTIDE SEQUENCE</scope>
    <source>
        <strain evidence="2">CBHHK002</strain>
    </source>
</reference>
<evidence type="ECO:0000313" key="3">
    <source>
        <dbReference type="Proteomes" id="UP001218218"/>
    </source>
</evidence>
<keyword evidence="3" id="KW-1185">Reference proteome</keyword>
<dbReference type="EMBL" id="JARIHO010000001">
    <property type="protein sequence ID" value="KAJ7368512.1"/>
    <property type="molecule type" value="Genomic_DNA"/>
</dbReference>
<feature type="transmembrane region" description="Helical" evidence="1">
    <location>
        <begin position="53"/>
        <end position="83"/>
    </location>
</feature>
<name>A0AAD7F4G1_9AGAR</name>
<evidence type="ECO:0000256" key="1">
    <source>
        <dbReference type="SAM" id="Phobius"/>
    </source>
</evidence>
<sequence>MFIPLLVVLIVFSNPGMRPLFIMNLVSVLTGIVLGILNVYLEVTATLSPLTPIHAYILIGFVILLLYLPVFMDTILIFRLFAVYPPRTTSWPQRLIVFGPSILFKVIRVPNSIVFVVYWTKFGGHTSPLQAGQALRGVQPWIKIEWFFQVFDNCYASVLFLLRVHRGRVMNAWSGAMGNLDKQNSHTSKLPNLFFIALGNFVFPCLLSLVQLIFLFRNPKFLDGSYVFLTNCYVEIIGVLLATIRVAGGQWEHSLAGSKST</sequence>
<dbReference type="AlphaFoldDB" id="A0AAD7F4G1"/>
<proteinExistence type="predicted"/>
<gene>
    <name evidence="2" type="ORF">DFH08DRAFT_27912</name>
</gene>
<protein>
    <submittedName>
        <fullName evidence="2">Uncharacterized protein</fullName>
    </submittedName>
</protein>
<keyword evidence="1" id="KW-0812">Transmembrane</keyword>
<organism evidence="2 3">
    <name type="scientific">Mycena albidolilacea</name>
    <dbReference type="NCBI Taxonomy" id="1033008"/>
    <lineage>
        <taxon>Eukaryota</taxon>
        <taxon>Fungi</taxon>
        <taxon>Dikarya</taxon>
        <taxon>Basidiomycota</taxon>
        <taxon>Agaricomycotina</taxon>
        <taxon>Agaricomycetes</taxon>
        <taxon>Agaricomycetidae</taxon>
        <taxon>Agaricales</taxon>
        <taxon>Marasmiineae</taxon>
        <taxon>Mycenaceae</taxon>
        <taxon>Mycena</taxon>
    </lineage>
</organism>
<comment type="caution">
    <text evidence="2">The sequence shown here is derived from an EMBL/GenBank/DDBJ whole genome shotgun (WGS) entry which is preliminary data.</text>
</comment>
<feature type="transmembrane region" description="Helical" evidence="1">
    <location>
        <begin position="21"/>
        <end position="41"/>
    </location>
</feature>